<dbReference type="STRING" id="52838.A0A4S8IA87"/>
<comment type="caution">
    <text evidence="2">The sequence shown here is derived from an EMBL/GenBank/DDBJ whole genome shotgun (WGS) entry which is preliminary data.</text>
</comment>
<keyword evidence="3" id="KW-1185">Reference proteome</keyword>
<dbReference type="AlphaFoldDB" id="A0A4S8IA87"/>
<feature type="region of interest" description="Disordered" evidence="1">
    <location>
        <begin position="1"/>
        <end position="26"/>
    </location>
</feature>
<proteinExistence type="predicted"/>
<dbReference type="Proteomes" id="UP000317650">
    <property type="component" value="Chromosome 2"/>
</dbReference>
<protein>
    <submittedName>
        <fullName evidence="2">Uncharacterized protein</fullName>
    </submittedName>
</protein>
<dbReference type="GO" id="GO:0000226">
    <property type="term" value="P:microtubule cytoskeleton organization"/>
    <property type="evidence" value="ECO:0007669"/>
    <property type="project" value="InterPro"/>
</dbReference>
<accession>A0A4S8IA87</accession>
<evidence type="ECO:0000313" key="3">
    <source>
        <dbReference type="Proteomes" id="UP000317650"/>
    </source>
</evidence>
<gene>
    <name evidence="2" type="ORF">C4D60_Mb02t12800</name>
</gene>
<dbReference type="InterPro" id="IPR045015">
    <property type="entry name" value="AN-like"/>
</dbReference>
<dbReference type="PANTHER" id="PTHR43254">
    <property type="entry name" value="C-TERMINAL BINDING PROTEIN AN-RELATED"/>
    <property type="match status" value="1"/>
</dbReference>
<sequence length="138" mass="16254">MMGTAISGRDQSSRFASPDQDPKNKQNYCSHSLDVWNRWMLEGSVLEHFKLVYCRKPLAVLDVSIKILAVVDEDGELLEVKPLILQMTNSLRCVHEMEHDHEHRHRNAQRHPHRQPYPHRRPFLERINLQQPRYIAGI</sequence>
<reference evidence="2 3" key="1">
    <citation type="journal article" date="2019" name="Nat. Plants">
        <title>Genome sequencing of Musa balbisiana reveals subgenome evolution and function divergence in polyploid bananas.</title>
        <authorList>
            <person name="Yao X."/>
        </authorList>
    </citation>
    <scope>NUCLEOTIDE SEQUENCE [LARGE SCALE GENOMIC DNA]</scope>
    <source>
        <strain evidence="3">cv. DH-PKW</strain>
        <tissue evidence="2">Leaves</tissue>
    </source>
</reference>
<name>A0A4S8IA87_MUSBA</name>
<evidence type="ECO:0000313" key="2">
    <source>
        <dbReference type="EMBL" id="THU44953.1"/>
    </source>
</evidence>
<evidence type="ECO:0000256" key="1">
    <source>
        <dbReference type="SAM" id="MobiDB-lite"/>
    </source>
</evidence>
<organism evidence="2 3">
    <name type="scientific">Musa balbisiana</name>
    <name type="common">Banana</name>
    <dbReference type="NCBI Taxonomy" id="52838"/>
    <lineage>
        <taxon>Eukaryota</taxon>
        <taxon>Viridiplantae</taxon>
        <taxon>Streptophyta</taxon>
        <taxon>Embryophyta</taxon>
        <taxon>Tracheophyta</taxon>
        <taxon>Spermatophyta</taxon>
        <taxon>Magnoliopsida</taxon>
        <taxon>Liliopsida</taxon>
        <taxon>Zingiberales</taxon>
        <taxon>Musaceae</taxon>
        <taxon>Musa</taxon>
    </lineage>
</organism>
<dbReference type="PANTHER" id="PTHR43254:SF3">
    <property type="entry name" value="C-TERMINAL BINDING PROTEIN AN"/>
    <property type="match status" value="1"/>
</dbReference>
<dbReference type="EMBL" id="PYDT01000011">
    <property type="protein sequence ID" value="THU44953.1"/>
    <property type="molecule type" value="Genomic_DNA"/>
</dbReference>